<dbReference type="Gene3D" id="3.40.50.360">
    <property type="match status" value="1"/>
</dbReference>
<keyword evidence="2 6" id="KW-0288">FMN</keyword>
<evidence type="ECO:0000256" key="3">
    <source>
        <dbReference type="ARBA" id="ARBA00023002"/>
    </source>
</evidence>
<accession>A0A6P1M5Y8</accession>
<dbReference type="InterPro" id="IPR029039">
    <property type="entry name" value="Flavoprotein-like_sf"/>
</dbReference>
<dbReference type="InterPro" id="IPR003680">
    <property type="entry name" value="Flavodoxin_fold"/>
</dbReference>
<comment type="function">
    <text evidence="6">Quinone reductase that provides resistance to thiol-specific stress caused by electrophilic quinones.</text>
</comment>
<evidence type="ECO:0000256" key="1">
    <source>
        <dbReference type="ARBA" id="ARBA00022630"/>
    </source>
</evidence>
<comment type="catalytic activity">
    <reaction evidence="6">
        <text>2 a quinone + NADH + H(+) = 2 a 1,4-benzosemiquinone + NAD(+)</text>
        <dbReference type="Rhea" id="RHEA:65952"/>
        <dbReference type="ChEBI" id="CHEBI:15378"/>
        <dbReference type="ChEBI" id="CHEBI:57540"/>
        <dbReference type="ChEBI" id="CHEBI:57945"/>
        <dbReference type="ChEBI" id="CHEBI:132124"/>
        <dbReference type="ChEBI" id="CHEBI:134225"/>
    </reaction>
</comment>
<evidence type="ECO:0000256" key="5">
    <source>
        <dbReference type="ARBA" id="ARBA00048542"/>
    </source>
</evidence>
<gene>
    <name evidence="6" type="primary">azoR</name>
    <name evidence="8" type="ORF">GT409_02715</name>
</gene>
<dbReference type="Proteomes" id="UP000464954">
    <property type="component" value="Chromosome"/>
</dbReference>
<comment type="subunit">
    <text evidence="6">Homodimer.</text>
</comment>
<dbReference type="GO" id="GO:0016655">
    <property type="term" value="F:oxidoreductase activity, acting on NAD(P)H, quinone or similar compound as acceptor"/>
    <property type="evidence" value="ECO:0007669"/>
    <property type="project" value="InterPro"/>
</dbReference>
<comment type="function">
    <text evidence="6">Also exhibits azoreductase activity. Catalyzes the reductive cleavage of the azo bond in aromatic azo compounds to the corresponding amines.</text>
</comment>
<dbReference type="AlphaFoldDB" id="A0A6P1M5Y8"/>
<dbReference type="InterPro" id="IPR050104">
    <property type="entry name" value="FMN-dep_NADH:Q_OxRdtase_AzoR1"/>
</dbReference>
<evidence type="ECO:0000256" key="6">
    <source>
        <dbReference type="HAMAP-Rule" id="MF_01216"/>
    </source>
</evidence>
<evidence type="ECO:0000256" key="4">
    <source>
        <dbReference type="ARBA" id="ARBA00023027"/>
    </source>
</evidence>
<dbReference type="HAMAP" id="MF_01216">
    <property type="entry name" value="Azoreductase_type1"/>
    <property type="match status" value="1"/>
</dbReference>
<proteinExistence type="inferred from homology"/>
<comment type="caution">
    <text evidence="6">Lacks conserved residue(s) required for the propagation of feature annotation.</text>
</comment>
<keyword evidence="3 6" id="KW-0560">Oxidoreductase</keyword>
<comment type="catalytic activity">
    <reaction evidence="5">
        <text>N,N-dimethyl-1,4-phenylenediamine + anthranilate + 2 NAD(+) = 2-(4-dimethylaminophenyl)diazenylbenzoate + 2 NADH + 2 H(+)</text>
        <dbReference type="Rhea" id="RHEA:55872"/>
        <dbReference type="ChEBI" id="CHEBI:15378"/>
        <dbReference type="ChEBI" id="CHEBI:15783"/>
        <dbReference type="ChEBI" id="CHEBI:16567"/>
        <dbReference type="ChEBI" id="CHEBI:57540"/>
        <dbReference type="ChEBI" id="CHEBI:57945"/>
        <dbReference type="ChEBI" id="CHEBI:71579"/>
        <dbReference type="EC" id="1.7.1.17"/>
    </reaction>
    <physiologicalReaction direction="right-to-left" evidence="5">
        <dbReference type="Rhea" id="RHEA:55874"/>
    </physiologicalReaction>
</comment>
<evidence type="ECO:0000259" key="7">
    <source>
        <dbReference type="Pfam" id="PF02525"/>
    </source>
</evidence>
<dbReference type="GO" id="GO:0009055">
    <property type="term" value="F:electron transfer activity"/>
    <property type="evidence" value="ECO:0007669"/>
    <property type="project" value="UniProtKB-UniRule"/>
</dbReference>
<sequence>MNILHVCANPKPTEQSVSKQLAARFFGKLMEMNPDVELNNVDLYQEKPPYYSNDLFRRMWNPVLDPVYESSKAEEAAAHYATKQAELFNAADVLVLTMPMWNFSAPAVMKAWIDQVLSPGLTFELNEEGPKPIHKIKSLVLLVASGGVYKEDDERDALARQVSAAFGFVGIDDVRIAWADGQNPLFNNDSEVRREMAFDAAEELAEELAEEMAEESSEG</sequence>
<dbReference type="EC" id="1.6.5.-" evidence="6"/>
<keyword evidence="9" id="KW-1185">Reference proteome</keyword>
<dbReference type="EMBL" id="CP047593">
    <property type="protein sequence ID" value="QHI68413.1"/>
    <property type="molecule type" value="Genomic_DNA"/>
</dbReference>
<organism evidence="8 9">
    <name type="scientific">Tichowtungia aerotolerans</name>
    <dbReference type="NCBI Taxonomy" id="2697043"/>
    <lineage>
        <taxon>Bacteria</taxon>
        <taxon>Pseudomonadati</taxon>
        <taxon>Kiritimatiellota</taxon>
        <taxon>Tichowtungiia</taxon>
        <taxon>Tichowtungiales</taxon>
        <taxon>Tichowtungiaceae</taxon>
        <taxon>Tichowtungia</taxon>
    </lineage>
</organism>
<evidence type="ECO:0000256" key="2">
    <source>
        <dbReference type="ARBA" id="ARBA00022643"/>
    </source>
</evidence>
<feature type="domain" description="Flavodoxin-like fold" evidence="7">
    <location>
        <begin position="1"/>
        <end position="192"/>
    </location>
</feature>
<protein>
    <recommendedName>
        <fullName evidence="6">FMN dependent NADH:quinone oxidoreductase</fullName>
        <ecNumber evidence="6">1.6.5.-</ecNumber>
    </recommendedName>
    <alternativeName>
        <fullName evidence="6">Azo-dye reductase</fullName>
    </alternativeName>
    <alternativeName>
        <fullName evidence="6">FMN-dependent NADH-azo compound oxidoreductase</fullName>
    </alternativeName>
    <alternativeName>
        <fullName evidence="6">FMN-dependent NADH-azoreductase</fullName>
        <ecNumber evidence="6">1.7.1.17</ecNumber>
    </alternativeName>
</protein>
<dbReference type="PANTHER" id="PTHR43741">
    <property type="entry name" value="FMN-DEPENDENT NADH-AZOREDUCTASE 1"/>
    <property type="match status" value="1"/>
</dbReference>
<comment type="cofactor">
    <cofactor evidence="6">
        <name>FMN</name>
        <dbReference type="ChEBI" id="CHEBI:58210"/>
    </cofactor>
    <text evidence="6">Binds 1 FMN per subunit.</text>
</comment>
<dbReference type="EC" id="1.7.1.17" evidence="6"/>
<dbReference type="GO" id="GO:0010181">
    <property type="term" value="F:FMN binding"/>
    <property type="evidence" value="ECO:0007669"/>
    <property type="project" value="UniProtKB-UniRule"/>
</dbReference>
<evidence type="ECO:0000313" key="9">
    <source>
        <dbReference type="Proteomes" id="UP000464954"/>
    </source>
</evidence>
<dbReference type="RefSeq" id="WP_160626710.1">
    <property type="nucleotide sequence ID" value="NZ_CP047593.1"/>
</dbReference>
<keyword evidence="1 6" id="KW-0285">Flavoprotein</keyword>
<dbReference type="InterPro" id="IPR023048">
    <property type="entry name" value="NADH:quinone_OxRdtase_FMN_depd"/>
</dbReference>
<name>A0A6P1M5Y8_9BACT</name>
<dbReference type="PANTHER" id="PTHR43741:SF4">
    <property type="entry name" value="FMN-DEPENDENT NADH:QUINONE OXIDOREDUCTASE"/>
    <property type="match status" value="1"/>
</dbReference>
<dbReference type="KEGG" id="taer:GT409_02715"/>
<dbReference type="Pfam" id="PF02525">
    <property type="entry name" value="Flavodoxin_2"/>
    <property type="match status" value="1"/>
</dbReference>
<evidence type="ECO:0000313" key="8">
    <source>
        <dbReference type="EMBL" id="QHI68413.1"/>
    </source>
</evidence>
<feature type="binding site" evidence="6">
    <location>
        <begin position="100"/>
        <end position="103"/>
    </location>
    <ligand>
        <name>FMN</name>
        <dbReference type="ChEBI" id="CHEBI:58210"/>
    </ligand>
</feature>
<comment type="similarity">
    <text evidence="6">Belongs to the azoreductase type 1 family.</text>
</comment>
<reference evidence="8 9" key="1">
    <citation type="submission" date="2020-01" db="EMBL/GenBank/DDBJ databases">
        <title>Ponticoccus aerotolerans gen. nov., sp. nov., an anaerobic bacterium and proposal of Ponticoccusceae fam. nov., Ponticoccusles ord. nov. and Ponticoccuse classis nov. in the phylum Kiritimatiellaeota.</title>
        <authorList>
            <person name="Zhou L.Y."/>
            <person name="Du Z.J."/>
        </authorList>
    </citation>
    <scope>NUCLEOTIDE SEQUENCE [LARGE SCALE GENOMIC DNA]</scope>
    <source>
        <strain evidence="8 9">S-5007</strain>
    </source>
</reference>
<keyword evidence="4 6" id="KW-0520">NAD</keyword>
<dbReference type="GO" id="GO:0016652">
    <property type="term" value="F:oxidoreductase activity, acting on NAD(P)H as acceptor"/>
    <property type="evidence" value="ECO:0007669"/>
    <property type="project" value="UniProtKB-UniRule"/>
</dbReference>
<feature type="binding site" evidence="6">
    <location>
        <begin position="16"/>
        <end position="18"/>
    </location>
    <ligand>
        <name>FMN</name>
        <dbReference type="ChEBI" id="CHEBI:58210"/>
    </ligand>
</feature>
<dbReference type="SUPFAM" id="SSF52218">
    <property type="entry name" value="Flavoproteins"/>
    <property type="match status" value="1"/>
</dbReference>